<proteinExistence type="predicted"/>
<evidence type="ECO:0000313" key="2">
    <source>
        <dbReference type="Proteomes" id="UP000478052"/>
    </source>
</evidence>
<reference evidence="1 2" key="1">
    <citation type="submission" date="2019-08" db="EMBL/GenBank/DDBJ databases">
        <title>Whole genome of Aphis craccivora.</title>
        <authorList>
            <person name="Voronova N.V."/>
            <person name="Shulinski R.S."/>
            <person name="Bandarenka Y.V."/>
            <person name="Zhorov D.G."/>
            <person name="Warner D."/>
        </authorList>
    </citation>
    <scope>NUCLEOTIDE SEQUENCE [LARGE SCALE GENOMIC DNA]</scope>
    <source>
        <strain evidence="1">180601</strain>
        <tissue evidence="1">Whole Body</tissue>
    </source>
</reference>
<protein>
    <submittedName>
        <fullName evidence="1">Uncharacterized protein</fullName>
    </submittedName>
</protein>
<dbReference type="AlphaFoldDB" id="A0A6G0ZML8"/>
<sequence>MKPTGCVSECSSNRKGTQLKKSLRKQYEYVTRHCFARRYSSNRFEG</sequence>
<evidence type="ECO:0000313" key="1">
    <source>
        <dbReference type="EMBL" id="KAF0772028.1"/>
    </source>
</evidence>
<dbReference type="Proteomes" id="UP000478052">
    <property type="component" value="Unassembled WGS sequence"/>
</dbReference>
<gene>
    <name evidence="1" type="ORF">FWK35_00003387</name>
</gene>
<dbReference type="EMBL" id="VUJU01000221">
    <property type="protein sequence ID" value="KAF0772028.1"/>
    <property type="molecule type" value="Genomic_DNA"/>
</dbReference>
<comment type="caution">
    <text evidence="1">The sequence shown here is derived from an EMBL/GenBank/DDBJ whole genome shotgun (WGS) entry which is preliminary data.</text>
</comment>
<organism evidence="1 2">
    <name type="scientific">Aphis craccivora</name>
    <name type="common">Cowpea aphid</name>
    <dbReference type="NCBI Taxonomy" id="307492"/>
    <lineage>
        <taxon>Eukaryota</taxon>
        <taxon>Metazoa</taxon>
        <taxon>Ecdysozoa</taxon>
        <taxon>Arthropoda</taxon>
        <taxon>Hexapoda</taxon>
        <taxon>Insecta</taxon>
        <taxon>Pterygota</taxon>
        <taxon>Neoptera</taxon>
        <taxon>Paraneoptera</taxon>
        <taxon>Hemiptera</taxon>
        <taxon>Sternorrhyncha</taxon>
        <taxon>Aphidomorpha</taxon>
        <taxon>Aphidoidea</taxon>
        <taxon>Aphididae</taxon>
        <taxon>Aphidini</taxon>
        <taxon>Aphis</taxon>
        <taxon>Aphis</taxon>
    </lineage>
</organism>
<accession>A0A6G0ZML8</accession>
<name>A0A6G0ZML8_APHCR</name>
<keyword evidence="2" id="KW-1185">Reference proteome</keyword>